<dbReference type="FunFam" id="3.20.20.80:FF:000003">
    <property type="entry name" value="1,4-alpha-glucan branching enzyme GlgB"/>
    <property type="match status" value="1"/>
</dbReference>
<dbReference type="InterPro" id="IPR037439">
    <property type="entry name" value="Branching_enzy"/>
</dbReference>
<dbReference type="Gene3D" id="2.60.40.10">
    <property type="entry name" value="Immunoglobulins"/>
    <property type="match status" value="1"/>
</dbReference>
<dbReference type="GO" id="GO:0004553">
    <property type="term" value="F:hydrolase activity, hydrolyzing O-glycosyl compounds"/>
    <property type="evidence" value="ECO:0007669"/>
    <property type="project" value="InterPro"/>
</dbReference>
<accession>A0A9D1GV84</accession>
<dbReference type="NCBIfam" id="NF008967">
    <property type="entry name" value="PRK12313.1"/>
    <property type="match status" value="1"/>
</dbReference>
<comment type="caution">
    <text evidence="12">The sequence shown here is derived from an EMBL/GenBank/DDBJ whole genome shotgun (WGS) entry which is preliminary data.</text>
</comment>
<evidence type="ECO:0000313" key="13">
    <source>
        <dbReference type="Proteomes" id="UP000886842"/>
    </source>
</evidence>
<evidence type="ECO:0000256" key="8">
    <source>
        <dbReference type="ARBA" id="ARBA00023277"/>
    </source>
</evidence>
<feature type="active site" description="Nucleophile" evidence="9 10">
    <location>
        <position position="307"/>
    </location>
</feature>
<evidence type="ECO:0000256" key="9">
    <source>
        <dbReference type="HAMAP-Rule" id="MF_00685"/>
    </source>
</evidence>
<reference evidence="12" key="1">
    <citation type="submission" date="2020-10" db="EMBL/GenBank/DDBJ databases">
        <authorList>
            <person name="Gilroy R."/>
        </authorList>
    </citation>
    <scope>NUCLEOTIDE SEQUENCE</scope>
    <source>
        <strain evidence="12">ChiGjej1B1-24693</strain>
    </source>
</reference>
<keyword evidence="4 9" id="KW-0321">Glycogen metabolism</keyword>
<dbReference type="SUPFAM" id="SSF51445">
    <property type="entry name" value="(Trans)glycosidases"/>
    <property type="match status" value="1"/>
</dbReference>
<dbReference type="SUPFAM" id="SSF81296">
    <property type="entry name" value="E set domains"/>
    <property type="match status" value="1"/>
</dbReference>
<dbReference type="PANTHER" id="PTHR43651:SF3">
    <property type="entry name" value="1,4-ALPHA-GLUCAN-BRANCHING ENZYME"/>
    <property type="match status" value="1"/>
</dbReference>
<dbReference type="Pfam" id="PF00128">
    <property type="entry name" value="Alpha-amylase"/>
    <property type="match status" value="1"/>
</dbReference>
<keyword evidence="7 9" id="KW-0320">Glycogen biosynthesis</keyword>
<evidence type="ECO:0000256" key="10">
    <source>
        <dbReference type="PIRSR" id="PIRSR000463-1"/>
    </source>
</evidence>
<dbReference type="InterPro" id="IPR013783">
    <property type="entry name" value="Ig-like_fold"/>
</dbReference>
<keyword evidence="5 9" id="KW-0328">Glycosyltransferase</keyword>
<dbReference type="GO" id="GO:0005829">
    <property type="term" value="C:cytosol"/>
    <property type="evidence" value="ECO:0007669"/>
    <property type="project" value="TreeGrafter"/>
</dbReference>
<sequence length="640" mass="72974">MSVPDLAAVDLTGFAEGHDTECWRRLGAVVLPVDRDGQQVWGTRFSVWAPNAQAVRLVGDFNGWHGEQTWLERIDGTGVWATFCEGVGSGALYKFEVQGPDGGWQLKADPMARFCESAPHTASIVYDSNYAWNDDQWLWYRGETQFHQAPMSIYEVHLGSWRQGLSYLELADQLTDYVVEQGFTHVEFLPVMEHPFRGSWGYHVTGFFAPQSRLGQPDEFRHLVDRLHQAGIGVIMDWVPGHFATDAWALARFDGTPLYEHPDPRRGWHPDWGSYIFDFGRPEVKSFLTSNALWWVDQFHIDALRVDAVASMLYLDYSRNDGEWEPNVHGGNENLEAIELLRTVNTHLYQRQPGVVMIAEESTTYPGVTRRVDQGGLGFGFKWNMGWMNDSLRYLGRRPEHRSFHHHEMTFAMSYAYTENFILPISHDEVVHGKGSMYERVPEDEWRKFATLKAFYAFMWSHPGKQLLFMGTEFGQEREFSEERSLDWEQTERWGHGGVQRTVAALNRVYRDHPALWRLDSDHRGFRWIDPNHADANVFSYLRFDAQGDMIACVVNFSGDPHQNLRIGLPAGGTWDEILNTDASELDGTGNFGNLGQVVATEVASHGFDHSAEVTVPPLSAVFLAQHLRPEPVAEDGDDD</sequence>
<dbReference type="GO" id="GO:0005978">
    <property type="term" value="P:glycogen biosynthetic process"/>
    <property type="evidence" value="ECO:0007669"/>
    <property type="project" value="UniProtKB-UniRule"/>
</dbReference>
<feature type="active site" description="Proton donor" evidence="9 10">
    <location>
        <position position="360"/>
    </location>
</feature>
<evidence type="ECO:0000313" key="12">
    <source>
        <dbReference type="EMBL" id="HIT74396.1"/>
    </source>
</evidence>
<keyword evidence="6 9" id="KW-0808">Transferase</keyword>
<dbReference type="InterPro" id="IPR006048">
    <property type="entry name" value="A-amylase/branching_C"/>
</dbReference>
<dbReference type="InterPro" id="IPR014756">
    <property type="entry name" value="Ig_E-set"/>
</dbReference>
<keyword evidence="8 9" id="KW-0119">Carbohydrate metabolism</keyword>
<reference evidence="12" key="2">
    <citation type="journal article" date="2021" name="PeerJ">
        <title>Extensive microbial diversity within the chicken gut microbiome revealed by metagenomics and culture.</title>
        <authorList>
            <person name="Gilroy R."/>
            <person name="Ravi A."/>
            <person name="Getino M."/>
            <person name="Pursley I."/>
            <person name="Horton D.L."/>
            <person name="Alikhan N.F."/>
            <person name="Baker D."/>
            <person name="Gharbi K."/>
            <person name="Hall N."/>
            <person name="Watson M."/>
            <person name="Adriaenssens E.M."/>
            <person name="Foster-Nyarko E."/>
            <person name="Jarju S."/>
            <person name="Secka A."/>
            <person name="Antonio M."/>
            <person name="Oren A."/>
            <person name="Chaudhuri R.R."/>
            <person name="La Ragione R."/>
            <person name="Hildebrand F."/>
            <person name="Pallen M.J."/>
        </authorList>
    </citation>
    <scope>NUCLEOTIDE SEQUENCE</scope>
    <source>
        <strain evidence="12">ChiGjej1B1-24693</strain>
    </source>
</reference>
<dbReference type="SUPFAM" id="SSF51011">
    <property type="entry name" value="Glycosyl hydrolase domain"/>
    <property type="match status" value="1"/>
</dbReference>
<dbReference type="SMART" id="SM00642">
    <property type="entry name" value="Aamy"/>
    <property type="match status" value="1"/>
</dbReference>
<comment type="similarity">
    <text evidence="3 9">Belongs to the glycosyl hydrolase 13 family. GlgB subfamily.</text>
</comment>
<dbReference type="CDD" id="cd02855">
    <property type="entry name" value="E_set_GBE_prok_N"/>
    <property type="match status" value="1"/>
</dbReference>
<dbReference type="EMBL" id="DVLP01000067">
    <property type="protein sequence ID" value="HIT74396.1"/>
    <property type="molecule type" value="Genomic_DNA"/>
</dbReference>
<dbReference type="NCBIfam" id="TIGR01515">
    <property type="entry name" value="branching_enzym"/>
    <property type="match status" value="1"/>
</dbReference>
<comment type="function">
    <text evidence="9">Catalyzes the formation of the alpha-1,6-glucosidic linkages in glycogen by scission of a 1,4-alpha-linked oligosaccharide from growing alpha-1,4-glucan chains and the subsequent attachment of the oligosaccharide to the alpha-1,6 position.</text>
</comment>
<protein>
    <recommendedName>
        <fullName evidence="9">1,4-alpha-glucan branching enzyme GlgB</fullName>
        <ecNumber evidence="9">2.4.1.18</ecNumber>
    </recommendedName>
    <alternativeName>
        <fullName evidence="9">1,4-alpha-D-glucan:1,4-alpha-D-glucan 6-glucosyl-transferase</fullName>
    </alternativeName>
    <alternativeName>
        <fullName evidence="9">Alpha-(1-&gt;4)-glucan branching enzyme</fullName>
    </alternativeName>
    <alternativeName>
        <fullName evidence="9">Glycogen branching enzyme</fullName>
        <shortName evidence="9">BE</shortName>
    </alternativeName>
</protein>
<dbReference type="NCBIfam" id="NF003811">
    <property type="entry name" value="PRK05402.1"/>
    <property type="match status" value="1"/>
</dbReference>
<organism evidence="12 13">
    <name type="scientific">Candidatus Avipropionibacterium avicola</name>
    <dbReference type="NCBI Taxonomy" id="2840701"/>
    <lineage>
        <taxon>Bacteria</taxon>
        <taxon>Bacillati</taxon>
        <taxon>Actinomycetota</taxon>
        <taxon>Actinomycetes</taxon>
        <taxon>Propionibacteriales</taxon>
        <taxon>Propionibacteriaceae</taxon>
        <taxon>Propionibacteriaceae incertae sedis</taxon>
        <taxon>Candidatus Avipropionibacterium</taxon>
    </lineage>
</organism>
<evidence type="ECO:0000256" key="3">
    <source>
        <dbReference type="ARBA" id="ARBA00009000"/>
    </source>
</evidence>
<dbReference type="Proteomes" id="UP000886842">
    <property type="component" value="Unassembled WGS sequence"/>
</dbReference>
<dbReference type="InterPro" id="IPR017853">
    <property type="entry name" value="GH"/>
</dbReference>
<dbReference type="CDD" id="cd11322">
    <property type="entry name" value="AmyAc_Glg_BE"/>
    <property type="match status" value="1"/>
</dbReference>
<dbReference type="PIRSF" id="PIRSF000463">
    <property type="entry name" value="GlgB"/>
    <property type="match status" value="1"/>
</dbReference>
<dbReference type="GO" id="GO:0043169">
    <property type="term" value="F:cation binding"/>
    <property type="evidence" value="ECO:0007669"/>
    <property type="project" value="InterPro"/>
</dbReference>
<comment type="pathway">
    <text evidence="2 9">Glycan biosynthesis; glycogen biosynthesis.</text>
</comment>
<evidence type="ECO:0000256" key="6">
    <source>
        <dbReference type="ARBA" id="ARBA00022679"/>
    </source>
</evidence>
<dbReference type="PANTHER" id="PTHR43651">
    <property type="entry name" value="1,4-ALPHA-GLUCAN-BRANCHING ENZYME"/>
    <property type="match status" value="1"/>
</dbReference>
<dbReference type="Gene3D" id="3.20.20.80">
    <property type="entry name" value="Glycosidases"/>
    <property type="match status" value="1"/>
</dbReference>
<evidence type="ECO:0000256" key="5">
    <source>
        <dbReference type="ARBA" id="ARBA00022676"/>
    </source>
</evidence>
<dbReference type="EC" id="2.4.1.18" evidence="9"/>
<dbReference type="InterPro" id="IPR006407">
    <property type="entry name" value="GlgB"/>
</dbReference>
<dbReference type="InterPro" id="IPR013780">
    <property type="entry name" value="Glyco_hydro_b"/>
</dbReference>
<dbReference type="InterPro" id="IPR004193">
    <property type="entry name" value="Glyco_hydro_13_N"/>
</dbReference>
<proteinExistence type="inferred from homology"/>
<gene>
    <name evidence="9 12" type="primary">glgB</name>
    <name evidence="12" type="ORF">IAA98_02290</name>
</gene>
<feature type="domain" description="Glycosyl hydrolase family 13 catalytic" evidence="11">
    <location>
        <begin position="155"/>
        <end position="507"/>
    </location>
</feature>
<name>A0A9D1GV84_9ACTN</name>
<dbReference type="GO" id="GO:0003844">
    <property type="term" value="F:1,4-alpha-glucan branching enzyme activity"/>
    <property type="evidence" value="ECO:0007669"/>
    <property type="project" value="UniProtKB-UniRule"/>
</dbReference>
<dbReference type="Gene3D" id="2.60.40.1180">
    <property type="entry name" value="Golgi alpha-mannosidase II"/>
    <property type="match status" value="1"/>
</dbReference>
<comment type="subunit">
    <text evidence="9">Monomer.</text>
</comment>
<dbReference type="Pfam" id="PF02922">
    <property type="entry name" value="CBM_48"/>
    <property type="match status" value="1"/>
</dbReference>
<dbReference type="FunFam" id="2.60.40.1180:FF:000002">
    <property type="entry name" value="1,4-alpha-glucan branching enzyme GlgB"/>
    <property type="match status" value="1"/>
</dbReference>
<dbReference type="AlphaFoldDB" id="A0A9D1GV84"/>
<dbReference type="InterPro" id="IPR006047">
    <property type="entry name" value="GH13_cat_dom"/>
</dbReference>
<comment type="catalytic activity">
    <reaction evidence="1 9">
        <text>Transfers a segment of a (1-&gt;4)-alpha-D-glucan chain to a primary hydroxy group in a similar glucan chain.</text>
        <dbReference type="EC" id="2.4.1.18"/>
    </reaction>
</comment>
<evidence type="ECO:0000256" key="1">
    <source>
        <dbReference type="ARBA" id="ARBA00000826"/>
    </source>
</evidence>
<evidence type="ECO:0000256" key="4">
    <source>
        <dbReference type="ARBA" id="ARBA00022600"/>
    </source>
</evidence>
<evidence type="ECO:0000256" key="2">
    <source>
        <dbReference type="ARBA" id="ARBA00004964"/>
    </source>
</evidence>
<evidence type="ECO:0000259" key="11">
    <source>
        <dbReference type="SMART" id="SM00642"/>
    </source>
</evidence>
<dbReference type="InterPro" id="IPR044143">
    <property type="entry name" value="GlgB_N_E_set_prok"/>
</dbReference>
<dbReference type="HAMAP" id="MF_00685">
    <property type="entry name" value="GlgB"/>
    <property type="match status" value="1"/>
</dbReference>
<dbReference type="Pfam" id="PF02806">
    <property type="entry name" value="Alpha-amylase_C"/>
    <property type="match status" value="1"/>
</dbReference>
<evidence type="ECO:0000256" key="7">
    <source>
        <dbReference type="ARBA" id="ARBA00023056"/>
    </source>
</evidence>